<dbReference type="CDD" id="cd02440">
    <property type="entry name" value="AdoMet_MTases"/>
    <property type="match status" value="1"/>
</dbReference>
<evidence type="ECO:0000313" key="7">
    <source>
        <dbReference type="Proteomes" id="UP001205311"/>
    </source>
</evidence>
<proteinExistence type="predicted"/>
<dbReference type="PANTHER" id="PTHR44307:SF2">
    <property type="entry name" value="PHOSPHOETHANOLAMINE METHYLTRANSFERASE ISOFORM X1"/>
    <property type="match status" value="1"/>
</dbReference>
<dbReference type="RefSeq" id="WP_253668500.1">
    <property type="nucleotide sequence ID" value="NZ_JAMTCP010000004.1"/>
</dbReference>
<evidence type="ECO:0000256" key="1">
    <source>
        <dbReference type="ARBA" id="ARBA00005189"/>
    </source>
</evidence>
<dbReference type="GO" id="GO:0032259">
    <property type="term" value="P:methylation"/>
    <property type="evidence" value="ECO:0007669"/>
    <property type="project" value="UniProtKB-KW"/>
</dbReference>
<dbReference type="Pfam" id="PF08241">
    <property type="entry name" value="Methyltransf_11"/>
    <property type="match status" value="1"/>
</dbReference>
<protein>
    <submittedName>
        <fullName evidence="6">Methyltransferase domain-containing protein</fullName>
    </submittedName>
</protein>
<sequence>MATGAEFDAGYLRWRASEAHAALIGEGLPTRVQPFSFVPLAGLASVLDALALSPGQTLVDLGCGRGGPGLWLAEQARARLIGVDASRVAVADARQRQHLFPTVPHACFTVAEVATTGLPDACAHAVVSIDVLQLVDDQPAMAREAVRLLRPGGRLALTTWEGSGSAPQRFPRDLAGLLADAGLRVDAIVEQPAWAKRQYDIYARAAAAAEAGGDPAVEDLAAEGRRAQAWRHAVRRVLVTAHHPASPQP</sequence>
<dbReference type="Gene3D" id="3.40.50.150">
    <property type="entry name" value="Vaccinia Virus protein VP39"/>
    <property type="match status" value="1"/>
</dbReference>
<evidence type="ECO:0000256" key="2">
    <source>
        <dbReference type="ARBA" id="ARBA00022603"/>
    </source>
</evidence>
<evidence type="ECO:0000259" key="5">
    <source>
        <dbReference type="Pfam" id="PF08241"/>
    </source>
</evidence>
<comment type="caution">
    <text evidence="6">The sequence shown here is derived from an EMBL/GenBank/DDBJ whole genome shotgun (WGS) entry which is preliminary data.</text>
</comment>
<dbReference type="SUPFAM" id="SSF53335">
    <property type="entry name" value="S-adenosyl-L-methionine-dependent methyltransferases"/>
    <property type="match status" value="1"/>
</dbReference>
<dbReference type="InterPro" id="IPR013216">
    <property type="entry name" value="Methyltransf_11"/>
</dbReference>
<dbReference type="InterPro" id="IPR029063">
    <property type="entry name" value="SAM-dependent_MTases_sf"/>
</dbReference>
<name>A0ABT1HPV8_STRSD</name>
<dbReference type="Proteomes" id="UP001205311">
    <property type="component" value="Unassembled WGS sequence"/>
</dbReference>
<dbReference type="PANTHER" id="PTHR44307">
    <property type="entry name" value="PHOSPHOETHANOLAMINE METHYLTRANSFERASE"/>
    <property type="match status" value="1"/>
</dbReference>
<dbReference type="EMBL" id="JAMTCP010000004">
    <property type="protein sequence ID" value="MCP2257550.1"/>
    <property type="molecule type" value="Genomic_DNA"/>
</dbReference>
<accession>A0ABT1HPV8</accession>
<gene>
    <name evidence="6" type="ORF">LX15_001235</name>
</gene>
<evidence type="ECO:0000256" key="3">
    <source>
        <dbReference type="ARBA" id="ARBA00022679"/>
    </source>
</evidence>
<evidence type="ECO:0000256" key="4">
    <source>
        <dbReference type="ARBA" id="ARBA00025707"/>
    </source>
</evidence>
<keyword evidence="2 6" id="KW-0489">Methyltransferase</keyword>
<keyword evidence="7" id="KW-1185">Reference proteome</keyword>
<comment type="pathway">
    <text evidence="4">Phospholipid metabolism.</text>
</comment>
<evidence type="ECO:0000313" key="6">
    <source>
        <dbReference type="EMBL" id="MCP2257550.1"/>
    </source>
</evidence>
<keyword evidence="3" id="KW-0808">Transferase</keyword>
<comment type="pathway">
    <text evidence="1">Lipid metabolism.</text>
</comment>
<organism evidence="6 7">
    <name type="scientific">Streptoalloteichus tenebrarius (strain ATCC 17920 / DSM 40477 / JCM 4838 / CBS 697.72 / NBRC 16177 / NCIMB 11028 / NRRL B-12390 / A12253. 1 / ISP 5477)</name>
    <name type="common">Streptomyces tenebrarius</name>
    <dbReference type="NCBI Taxonomy" id="1933"/>
    <lineage>
        <taxon>Bacteria</taxon>
        <taxon>Bacillati</taxon>
        <taxon>Actinomycetota</taxon>
        <taxon>Actinomycetes</taxon>
        <taxon>Pseudonocardiales</taxon>
        <taxon>Pseudonocardiaceae</taxon>
        <taxon>Streptoalloteichus</taxon>
    </lineage>
</organism>
<dbReference type="GO" id="GO:0008168">
    <property type="term" value="F:methyltransferase activity"/>
    <property type="evidence" value="ECO:0007669"/>
    <property type="project" value="UniProtKB-KW"/>
</dbReference>
<feature type="domain" description="Methyltransferase type 11" evidence="5">
    <location>
        <begin position="59"/>
        <end position="156"/>
    </location>
</feature>
<reference evidence="6 7" key="1">
    <citation type="submission" date="2022-06" db="EMBL/GenBank/DDBJ databases">
        <title>Genomic Encyclopedia of Archaeal and Bacterial Type Strains, Phase II (KMG-II): from individual species to whole genera.</title>
        <authorList>
            <person name="Goeker M."/>
        </authorList>
    </citation>
    <scope>NUCLEOTIDE SEQUENCE [LARGE SCALE GENOMIC DNA]</scope>
    <source>
        <strain evidence="6 7">DSM 40477</strain>
    </source>
</reference>